<proteinExistence type="inferred from homology"/>
<dbReference type="SUPFAM" id="SSF48452">
    <property type="entry name" value="TPR-like"/>
    <property type="match status" value="1"/>
</dbReference>
<dbReference type="Gene3D" id="3.30.1150.10">
    <property type="match status" value="1"/>
</dbReference>
<keyword evidence="5" id="KW-0997">Cell inner membrane</keyword>
<dbReference type="PROSITE" id="PS52015">
    <property type="entry name" value="TONB_CTD"/>
    <property type="match status" value="1"/>
</dbReference>
<dbReference type="RefSeq" id="WP_062479444.1">
    <property type="nucleotide sequence ID" value="NZ_CP013650.1"/>
</dbReference>
<evidence type="ECO:0000256" key="7">
    <source>
        <dbReference type="ARBA" id="ARBA00022927"/>
    </source>
</evidence>
<keyword evidence="8" id="KW-1133">Transmembrane helix</keyword>
<keyword evidence="10" id="KW-0732">Signal</keyword>
<dbReference type="PANTHER" id="PTHR33446">
    <property type="entry name" value="PROTEIN TONB-RELATED"/>
    <property type="match status" value="1"/>
</dbReference>
<dbReference type="NCBIfam" id="TIGR01352">
    <property type="entry name" value="tonB_Cterm"/>
    <property type="match status" value="1"/>
</dbReference>
<comment type="subcellular location">
    <subcellularLocation>
        <location evidence="1">Cell inner membrane</location>
        <topology evidence="1">Single-pass membrane protein</topology>
        <orientation evidence="1">Periplasmic side</orientation>
    </subcellularLocation>
</comment>
<dbReference type="InterPro" id="IPR051045">
    <property type="entry name" value="TonB-dependent_transducer"/>
</dbReference>
<dbReference type="STRING" id="1526571.AT746_09020"/>
<dbReference type="SUPFAM" id="SSF74653">
    <property type="entry name" value="TolA/TonB C-terminal domain"/>
    <property type="match status" value="1"/>
</dbReference>
<name>A0A0U3AWC8_9ALTE</name>
<evidence type="ECO:0000256" key="8">
    <source>
        <dbReference type="ARBA" id="ARBA00022989"/>
    </source>
</evidence>
<feature type="domain" description="TonB C-terminal" evidence="11">
    <location>
        <begin position="259"/>
        <end position="350"/>
    </location>
</feature>
<dbReference type="Proteomes" id="UP000068447">
    <property type="component" value="Chromosome"/>
</dbReference>
<reference evidence="12 13" key="1">
    <citation type="submission" date="2015-12" db="EMBL/GenBank/DDBJ databases">
        <title>Complete genome of Lacimicrobium alkaliphilum KCTC 32984.</title>
        <authorList>
            <person name="Kim S.-G."/>
            <person name="Lee Y.-J."/>
        </authorList>
    </citation>
    <scope>NUCLEOTIDE SEQUENCE [LARGE SCALE GENOMIC DNA]</scope>
    <source>
        <strain evidence="12 13">YelD216</strain>
    </source>
</reference>
<evidence type="ECO:0000256" key="9">
    <source>
        <dbReference type="ARBA" id="ARBA00023136"/>
    </source>
</evidence>
<evidence type="ECO:0000256" key="6">
    <source>
        <dbReference type="ARBA" id="ARBA00022692"/>
    </source>
</evidence>
<evidence type="ECO:0000256" key="5">
    <source>
        <dbReference type="ARBA" id="ARBA00022519"/>
    </source>
</evidence>
<dbReference type="GO" id="GO:0055085">
    <property type="term" value="P:transmembrane transport"/>
    <property type="evidence" value="ECO:0007669"/>
    <property type="project" value="InterPro"/>
</dbReference>
<dbReference type="Gene3D" id="1.25.40.10">
    <property type="entry name" value="Tetratricopeptide repeat domain"/>
    <property type="match status" value="2"/>
</dbReference>
<keyword evidence="9" id="KW-0472">Membrane</keyword>
<evidence type="ECO:0000313" key="13">
    <source>
        <dbReference type="Proteomes" id="UP000068447"/>
    </source>
</evidence>
<sequence length="350" mass="38980">MKFPLRAAILAAILSFHANADLSQDFAQAFQAYQQSLQNGSRDDIISAANQAFALGGELYGAKHTNTAALAHNYGLALRETDAFSAVKLFEMAIEIYEQHYGVKAVELLDPLIEISRLQSNRKGALAILRRAANLADDKPAAQAGQIKLIVGQEYLEQQSRHASLLEEAHQVLSEALEPDDTLLIESKVYLAKYHIARKDYKDAVTLLNQNMAAFSGLEKTHPYEILTRSFLIHAYESLGQSEQATEHCQQIGAMQPWEDTQEQVPLFRLMPDYPYNAAATGKTGTVVLNIKVDKEGFVRDPEVTAQVGPSSFVQAIKDALKKWRYAPKFENGKPVEAETEVSFRFYMRG</sequence>
<keyword evidence="4" id="KW-1003">Cell membrane</keyword>
<dbReference type="InterPro" id="IPR011990">
    <property type="entry name" value="TPR-like_helical_dom_sf"/>
</dbReference>
<evidence type="ECO:0000256" key="2">
    <source>
        <dbReference type="ARBA" id="ARBA00006555"/>
    </source>
</evidence>
<evidence type="ECO:0000259" key="11">
    <source>
        <dbReference type="PROSITE" id="PS52015"/>
    </source>
</evidence>
<comment type="similarity">
    <text evidence="2">Belongs to the TonB family.</text>
</comment>
<keyword evidence="7" id="KW-0653">Protein transport</keyword>
<dbReference type="InterPro" id="IPR037682">
    <property type="entry name" value="TonB_C"/>
</dbReference>
<accession>A0A0U3AWC8</accession>
<evidence type="ECO:0000313" key="12">
    <source>
        <dbReference type="EMBL" id="ALS98383.1"/>
    </source>
</evidence>
<dbReference type="GO" id="GO:0005886">
    <property type="term" value="C:plasma membrane"/>
    <property type="evidence" value="ECO:0007669"/>
    <property type="project" value="UniProtKB-SubCell"/>
</dbReference>
<evidence type="ECO:0000256" key="3">
    <source>
        <dbReference type="ARBA" id="ARBA00022448"/>
    </source>
</evidence>
<gene>
    <name evidence="12" type="ORF">AT746_09020</name>
</gene>
<keyword evidence="3" id="KW-0813">Transport</keyword>
<dbReference type="InterPro" id="IPR006260">
    <property type="entry name" value="TonB/TolA_C"/>
</dbReference>
<evidence type="ECO:0000256" key="10">
    <source>
        <dbReference type="SAM" id="SignalP"/>
    </source>
</evidence>
<keyword evidence="6" id="KW-0812">Transmembrane</keyword>
<dbReference type="Pfam" id="PF03544">
    <property type="entry name" value="TonB_C"/>
    <property type="match status" value="1"/>
</dbReference>
<evidence type="ECO:0000256" key="4">
    <source>
        <dbReference type="ARBA" id="ARBA00022475"/>
    </source>
</evidence>
<dbReference type="KEGG" id="lal:AT746_09020"/>
<feature type="signal peptide" evidence="10">
    <location>
        <begin position="1"/>
        <end position="20"/>
    </location>
</feature>
<dbReference type="PANTHER" id="PTHR33446:SF14">
    <property type="entry name" value="PROTEIN TONB"/>
    <property type="match status" value="1"/>
</dbReference>
<keyword evidence="13" id="KW-1185">Reference proteome</keyword>
<protein>
    <recommendedName>
        <fullName evidence="11">TonB C-terminal domain-containing protein</fullName>
    </recommendedName>
</protein>
<evidence type="ECO:0000256" key="1">
    <source>
        <dbReference type="ARBA" id="ARBA00004383"/>
    </source>
</evidence>
<organism evidence="12 13">
    <name type="scientific">Lacimicrobium alkaliphilum</name>
    <dbReference type="NCBI Taxonomy" id="1526571"/>
    <lineage>
        <taxon>Bacteria</taxon>
        <taxon>Pseudomonadati</taxon>
        <taxon>Pseudomonadota</taxon>
        <taxon>Gammaproteobacteria</taxon>
        <taxon>Alteromonadales</taxon>
        <taxon>Alteromonadaceae</taxon>
        <taxon>Lacimicrobium</taxon>
    </lineage>
</organism>
<dbReference type="OrthoDB" id="1628901at2"/>
<feature type="chain" id="PRO_5006836226" description="TonB C-terminal domain-containing protein" evidence="10">
    <location>
        <begin position="21"/>
        <end position="350"/>
    </location>
</feature>
<dbReference type="AlphaFoldDB" id="A0A0U3AWC8"/>
<dbReference type="GO" id="GO:0015031">
    <property type="term" value="P:protein transport"/>
    <property type="evidence" value="ECO:0007669"/>
    <property type="project" value="UniProtKB-KW"/>
</dbReference>
<dbReference type="EMBL" id="CP013650">
    <property type="protein sequence ID" value="ALS98383.1"/>
    <property type="molecule type" value="Genomic_DNA"/>
</dbReference>